<evidence type="ECO:0000313" key="15">
    <source>
        <dbReference type="Proteomes" id="UP000199072"/>
    </source>
</evidence>
<keyword evidence="15" id="KW-1185">Reference proteome</keyword>
<dbReference type="GO" id="GO:0009279">
    <property type="term" value="C:cell outer membrane"/>
    <property type="evidence" value="ECO:0007669"/>
    <property type="project" value="UniProtKB-SubCell"/>
</dbReference>
<evidence type="ECO:0000256" key="2">
    <source>
        <dbReference type="ARBA" id="ARBA00022448"/>
    </source>
</evidence>
<keyword evidence="7 11" id="KW-0798">TonB box</keyword>
<evidence type="ECO:0000256" key="10">
    <source>
        <dbReference type="PROSITE-ProRule" id="PRU01360"/>
    </source>
</evidence>
<evidence type="ECO:0000259" key="13">
    <source>
        <dbReference type="SMART" id="SM00965"/>
    </source>
</evidence>
<dbReference type="NCBIfam" id="TIGR04056">
    <property type="entry name" value="OMP_RagA_SusC"/>
    <property type="match status" value="1"/>
</dbReference>
<dbReference type="Gene3D" id="2.170.130.10">
    <property type="entry name" value="TonB-dependent receptor, plug domain"/>
    <property type="match status" value="1"/>
</dbReference>
<dbReference type="Gene3D" id="2.40.170.20">
    <property type="entry name" value="TonB-dependent receptor, beta-barrel domain"/>
    <property type="match status" value="1"/>
</dbReference>
<dbReference type="InterPro" id="IPR023997">
    <property type="entry name" value="TonB-dep_OMP_SusC/RagA_CS"/>
</dbReference>
<reference evidence="14 15" key="1">
    <citation type="submission" date="2016-10" db="EMBL/GenBank/DDBJ databases">
        <authorList>
            <person name="de Groot N.N."/>
        </authorList>
    </citation>
    <scope>NUCLEOTIDE SEQUENCE [LARGE SCALE GENOMIC DNA]</scope>
    <source>
        <strain evidence="14 15">47C3B</strain>
    </source>
</reference>
<protein>
    <submittedName>
        <fullName evidence="14">TonB-linked outer membrane protein, SusC/RagA family</fullName>
    </submittedName>
</protein>
<keyword evidence="4" id="KW-0410">Iron transport</keyword>
<comment type="subcellular location">
    <subcellularLocation>
        <location evidence="1 10">Cell outer membrane</location>
        <topology evidence="1 10">Multi-pass membrane protein</topology>
    </subcellularLocation>
</comment>
<dbReference type="InterPro" id="IPR012910">
    <property type="entry name" value="Plug_dom"/>
</dbReference>
<keyword evidence="2 10" id="KW-0813">Transport</keyword>
<gene>
    <name evidence="14" type="ORF">SAMN05216464_108139</name>
</gene>
<dbReference type="InterPro" id="IPR023996">
    <property type="entry name" value="TonB-dep_OMP_SusC/RagA"/>
</dbReference>
<dbReference type="Pfam" id="PF00593">
    <property type="entry name" value="TonB_dep_Rec_b-barrel"/>
    <property type="match status" value="1"/>
</dbReference>
<name>A0A1G7ES14_9SPHI</name>
<dbReference type="InterPro" id="IPR037066">
    <property type="entry name" value="Plug_dom_sf"/>
</dbReference>
<organism evidence="14 15">
    <name type="scientific">Mucilaginibacter pineti</name>
    <dbReference type="NCBI Taxonomy" id="1391627"/>
    <lineage>
        <taxon>Bacteria</taxon>
        <taxon>Pseudomonadati</taxon>
        <taxon>Bacteroidota</taxon>
        <taxon>Sphingobacteriia</taxon>
        <taxon>Sphingobacteriales</taxon>
        <taxon>Sphingobacteriaceae</taxon>
        <taxon>Mucilaginibacter</taxon>
    </lineage>
</organism>
<evidence type="ECO:0000256" key="7">
    <source>
        <dbReference type="ARBA" id="ARBA00023077"/>
    </source>
</evidence>
<dbReference type="EMBL" id="FNAI01000008">
    <property type="protein sequence ID" value="SDE66451.1"/>
    <property type="molecule type" value="Genomic_DNA"/>
</dbReference>
<keyword evidence="3 10" id="KW-1134">Transmembrane beta strand</keyword>
<dbReference type="InterPro" id="IPR011662">
    <property type="entry name" value="Secretin/TonB_short_N"/>
</dbReference>
<keyword evidence="9 10" id="KW-0998">Cell outer membrane</keyword>
<evidence type="ECO:0000256" key="9">
    <source>
        <dbReference type="ARBA" id="ARBA00023237"/>
    </source>
</evidence>
<comment type="similarity">
    <text evidence="10 11">Belongs to the TonB-dependent receptor family.</text>
</comment>
<dbReference type="AlphaFoldDB" id="A0A1G7ES14"/>
<dbReference type="Pfam" id="PF07715">
    <property type="entry name" value="Plug"/>
    <property type="match status" value="1"/>
</dbReference>
<dbReference type="InterPro" id="IPR008969">
    <property type="entry name" value="CarboxyPept-like_regulatory"/>
</dbReference>
<keyword evidence="6" id="KW-0408">Iron</keyword>
<dbReference type="SUPFAM" id="SSF56935">
    <property type="entry name" value="Porins"/>
    <property type="match status" value="1"/>
</dbReference>
<evidence type="ECO:0000256" key="12">
    <source>
        <dbReference type="SAM" id="Phobius"/>
    </source>
</evidence>
<proteinExistence type="inferred from homology"/>
<keyword evidence="4" id="KW-0406">Ion transport</keyword>
<evidence type="ECO:0000256" key="4">
    <source>
        <dbReference type="ARBA" id="ARBA00022496"/>
    </source>
</evidence>
<dbReference type="Gene3D" id="2.60.40.1120">
    <property type="entry name" value="Carboxypeptidase-like, regulatory domain"/>
    <property type="match status" value="1"/>
</dbReference>
<accession>A0A1G7ES14</accession>
<evidence type="ECO:0000256" key="8">
    <source>
        <dbReference type="ARBA" id="ARBA00023136"/>
    </source>
</evidence>
<evidence type="ECO:0000256" key="11">
    <source>
        <dbReference type="RuleBase" id="RU003357"/>
    </source>
</evidence>
<feature type="transmembrane region" description="Helical" evidence="12">
    <location>
        <begin position="21"/>
        <end position="43"/>
    </location>
</feature>
<evidence type="ECO:0000256" key="5">
    <source>
        <dbReference type="ARBA" id="ARBA00022692"/>
    </source>
</evidence>
<evidence type="ECO:0000256" key="3">
    <source>
        <dbReference type="ARBA" id="ARBA00022452"/>
    </source>
</evidence>
<dbReference type="PROSITE" id="PS52016">
    <property type="entry name" value="TONB_DEPENDENT_REC_3"/>
    <property type="match status" value="1"/>
</dbReference>
<dbReference type="NCBIfam" id="TIGR04057">
    <property type="entry name" value="SusC_RagA_signa"/>
    <property type="match status" value="1"/>
</dbReference>
<dbReference type="Pfam" id="PF13715">
    <property type="entry name" value="CarbopepD_reg_2"/>
    <property type="match status" value="1"/>
</dbReference>
<dbReference type="GO" id="GO:0006826">
    <property type="term" value="P:iron ion transport"/>
    <property type="evidence" value="ECO:0007669"/>
    <property type="project" value="UniProtKB-KW"/>
</dbReference>
<dbReference type="InterPro" id="IPR039426">
    <property type="entry name" value="TonB-dep_rcpt-like"/>
</dbReference>
<dbReference type="InterPro" id="IPR018247">
    <property type="entry name" value="EF_Hand_1_Ca_BS"/>
</dbReference>
<dbReference type="PROSITE" id="PS00018">
    <property type="entry name" value="EF_HAND_1"/>
    <property type="match status" value="1"/>
</dbReference>
<keyword evidence="5 10" id="KW-0812">Transmembrane</keyword>
<evidence type="ECO:0000313" key="14">
    <source>
        <dbReference type="EMBL" id="SDE66451.1"/>
    </source>
</evidence>
<keyword evidence="12" id="KW-1133">Transmembrane helix</keyword>
<dbReference type="Proteomes" id="UP000199072">
    <property type="component" value="Unassembled WGS sequence"/>
</dbReference>
<feature type="domain" description="Secretin/TonB short N-terminal" evidence="13">
    <location>
        <begin position="68"/>
        <end position="119"/>
    </location>
</feature>
<dbReference type="SMART" id="SM00965">
    <property type="entry name" value="STN"/>
    <property type="match status" value="1"/>
</dbReference>
<dbReference type="InterPro" id="IPR000531">
    <property type="entry name" value="Beta-barrel_TonB"/>
</dbReference>
<dbReference type="InterPro" id="IPR036942">
    <property type="entry name" value="Beta-barrel_TonB_sf"/>
</dbReference>
<sequence length="1124" mass="123387">MYKNYTHKTGVLHRQVHKILLIMKLTTFLILIGIMQVSATAIAQKISLSERNTTLSKVFIKISEQSGYDFLFSGNMLKGAKPITIQVKDADLKTVLNKIFDGQPLEYSIEDKSIVVSKKEASTLDKIKTVFTLPMDIHGKVLDESSQPLIGATIQVKGTNESTSTNKNGSFILTNIPDGSILVISYIGFETQEVKAEKNLTISLKANISNLKEVVINKGYYTEKKELSTGSVGVLNASDIEKQPVSNPLLALQGRIPGLIVTPSNGLPGAAVKLQLRGVGSLFNGSDPLFIIDGVPFANGNDRVGLLGGFAAQGGQSPKFSLTGVVNSGAGISPFNNVNLQDIESIEILKDADATAIYGSRGANGVVLITTKKGKAGKTTFSADVYSGMSSVTHFVPMMSTSQYLEMRKEAFKNDGLTPSNIPGDPGYAPDLTVWDQNRYTNWQKWLLGGTAKNTNVNASLTGGDQQTQYLISGIYNYQNTVLPTDVAEKKGGGSVAITHRSLDGKFNYSLSTNYTIDANNSFSPSFGVFLNLPPNLPALEDASGQLVWQQNGVPFDNPMANFLNKYQITTNNLISNFQIGYKILPGLEMRTSFGYNALISDEAQAAPITAQNPVTNPSATGEATWTNSKYTSIIIEPQIEYGKSFSWGKVDVIVGGTYNNIVNKGNYIKGGGYTSDALLGSLSAAPYISLATSNYSDYKYAGFYGRMNFNFREKYIINLTGRRDGSSRFSPERRFNNFGSVGAAWIFSNENIFKDKLAFLTYGKLRGSFGVSGNDQIGNYNYLENWAAYPFPYNNSTSLVPSGLYNPDFVWERDKKTEVALELGFFDNKLTSSITYYQNTSSNQLIPYNLPTQTGFGTILRNFPATIENTGTELELSGVPFKTKAFSWVISANVSIPKNKLKSFPDFESSGYTNLFKIGQPVNVILGYKNLGIDPTTGLYKLQDANGDGSISVDDYQVLGTTDPKFYGGLSNNITYKRFNLSFLFDFKKQIQNSFIGAIQGNYQPGTLTNQLSYVFDRWQNPGDVGKTYQRYSTLPSQNVNDLQESDLALTADASYIKLRNVSFSYSLNPSILERFHFKSCKIYFEGQNLLTISSYKGGDPETHNYNVPPLFTTLVLGIHLQY</sequence>
<dbReference type="Pfam" id="PF07660">
    <property type="entry name" value="STN"/>
    <property type="match status" value="1"/>
</dbReference>
<keyword evidence="8 10" id="KW-0472">Membrane</keyword>
<evidence type="ECO:0000256" key="6">
    <source>
        <dbReference type="ARBA" id="ARBA00023004"/>
    </source>
</evidence>
<dbReference type="STRING" id="1391627.SAMN05216464_108139"/>
<evidence type="ECO:0000256" key="1">
    <source>
        <dbReference type="ARBA" id="ARBA00004571"/>
    </source>
</evidence>
<dbReference type="SUPFAM" id="SSF49464">
    <property type="entry name" value="Carboxypeptidase regulatory domain-like"/>
    <property type="match status" value="1"/>
</dbReference>